<organism evidence="1 2">
    <name type="scientific">Streptomonospora mangrovi</name>
    <dbReference type="NCBI Taxonomy" id="2883123"/>
    <lineage>
        <taxon>Bacteria</taxon>
        <taxon>Bacillati</taxon>
        <taxon>Actinomycetota</taxon>
        <taxon>Actinomycetes</taxon>
        <taxon>Streptosporangiales</taxon>
        <taxon>Nocardiopsidaceae</taxon>
        <taxon>Streptomonospora</taxon>
    </lineage>
</organism>
<sequence>MASDEHRIVARYTERDEEVRAAFSAYTGGGFGRRVVGVTDHRLILVKSGYWSITDKGLLWADPLDRVALKGGYEVWLTSGVNTGNAYVTVRRADGSTLRLNPRSGFVGRTDSAAANIAKLYSLVPGRF</sequence>
<name>A0A9X3NLD7_9ACTN</name>
<dbReference type="Proteomes" id="UP001140076">
    <property type="component" value="Unassembled WGS sequence"/>
</dbReference>
<evidence type="ECO:0000313" key="2">
    <source>
        <dbReference type="Proteomes" id="UP001140076"/>
    </source>
</evidence>
<accession>A0A9X3NLD7</accession>
<proteinExistence type="predicted"/>
<evidence type="ECO:0000313" key="1">
    <source>
        <dbReference type="EMBL" id="MDA0565879.1"/>
    </source>
</evidence>
<dbReference type="RefSeq" id="WP_270073140.1">
    <property type="nucleotide sequence ID" value="NZ_JAJAQC010000027.1"/>
</dbReference>
<protein>
    <submittedName>
        <fullName evidence="1">Uncharacterized protein</fullName>
    </submittedName>
</protein>
<keyword evidence="2" id="KW-1185">Reference proteome</keyword>
<reference evidence="1" key="1">
    <citation type="submission" date="2021-10" db="EMBL/GenBank/DDBJ databases">
        <title>Streptomonospora sp. nov., isolated from mangrove soil.</title>
        <authorList>
            <person name="Chen X."/>
            <person name="Ge X."/>
            <person name="Liu W."/>
        </authorList>
    </citation>
    <scope>NUCLEOTIDE SEQUENCE</scope>
    <source>
        <strain evidence="1">S1-112</strain>
    </source>
</reference>
<dbReference type="AlphaFoldDB" id="A0A9X3NLD7"/>
<gene>
    <name evidence="1" type="ORF">LG943_16390</name>
</gene>
<dbReference type="EMBL" id="JAJAQC010000027">
    <property type="protein sequence ID" value="MDA0565879.1"/>
    <property type="molecule type" value="Genomic_DNA"/>
</dbReference>
<comment type="caution">
    <text evidence="1">The sequence shown here is derived from an EMBL/GenBank/DDBJ whole genome shotgun (WGS) entry which is preliminary data.</text>
</comment>